<feature type="signal peptide" evidence="1">
    <location>
        <begin position="1"/>
        <end position="19"/>
    </location>
</feature>
<name>A0AAU7BQ51_9FLAO</name>
<evidence type="ECO:0000313" key="2">
    <source>
        <dbReference type="EMBL" id="XBG60439.1"/>
    </source>
</evidence>
<gene>
    <name evidence="2" type="ORF">ABGB03_11285</name>
</gene>
<accession>A0AAU7BQ51</accession>
<sequence length="181" mass="21227">MKILAKLLVFTIFTVSVQAQNTIEPPKGFTNDIGNMISMLDNLKQRVERLVVNLNQEQTDFLLDENANRIGAIIYHLAATEAYYQVYTFENRGFNKEEREKWDMALNLGAKARSELQGKPIQYYLDIYNDVRAKTKELLKTKDDKWFSKKNRSMSNHWAWFHVMEHQANHMGQLALITKRL</sequence>
<dbReference type="AlphaFoldDB" id="A0AAU7BQ51"/>
<dbReference type="Pfam" id="PF04978">
    <property type="entry name" value="MST"/>
    <property type="match status" value="1"/>
</dbReference>
<organism evidence="2">
    <name type="scientific">Pontimicrobium sp. SW4</name>
    <dbReference type="NCBI Taxonomy" id="3153519"/>
    <lineage>
        <taxon>Bacteria</taxon>
        <taxon>Pseudomonadati</taxon>
        <taxon>Bacteroidota</taxon>
        <taxon>Flavobacteriia</taxon>
        <taxon>Flavobacteriales</taxon>
        <taxon>Flavobacteriaceae</taxon>
        <taxon>Pontimicrobium</taxon>
    </lineage>
</organism>
<dbReference type="EMBL" id="CP157199">
    <property type="protein sequence ID" value="XBG60439.1"/>
    <property type="molecule type" value="Genomic_DNA"/>
</dbReference>
<keyword evidence="1" id="KW-0732">Signal</keyword>
<dbReference type="InterPro" id="IPR007061">
    <property type="entry name" value="MST-like"/>
</dbReference>
<dbReference type="SUPFAM" id="SSF109854">
    <property type="entry name" value="DinB/YfiT-like putative metalloenzymes"/>
    <property type="match status" value="1"/>
</dbReference>
<reference evidence="2" key="1">
    <citation type="submission" date="2024-05" db="EMBL/GenBank/DDBJ databases">
        <title>Pontimicrobium maritimus sp. nov., isolated form sea water.</title>
        <authorList>
            <person name="Muhammad N."/>
            <person name="Vuong T.Q."/>
            <person name="Han H.L."/>
            <person name="Kim S.-G."/>
        </authorList>
    </citation>
    <scope>NUCLEOTIDE SEQUENCE</scope>
    <source>
        <strain evidence="2">SW4</strain>
    </source>
</reference>
<protein>
    <submittedName>
        <fullName evidence="2">DUF664 domain-containing protein</fullName>
    </submittedName>
</protein>
<dbReference type="InterPro" id="IPR034660">
    <property type="entry name" value="DinB/YfiT-like"/>
</dbReference>
<dbReference type="Gene3D" id="1.20.120.450">
    <property type="entry name" value="dinb family like domain"/>
    <property type="match status" value="1"/>
</dbReference>
<proteinExistence type="predicted"/>
<evidence type="ECO:0000256" key="1">
    <source>
        <dbReference type="SAM" id="SignalP"/>
    </source>
</evidence>
<dbReference type="RefSeq" id="WP_347922634.1">
    <property type="nucleotide sequence ID" value="NZ_CP157199.1"/>
</dbReference>
<feature type="chain" id="PRO_5043694550" evidence="1">
    <location>
        <begin position="20"/>
        <end position="181"/>
    </location>
</feature>